<protein>
    <submittedName>
        <fullName evidence="2">Uncharacterized protein</fullName>
    </submittedName>
</protein>
<feature type="region of interest" description="Disordered" evidence="1">
    <location>
        <begin position="1"/>
        <end position="35"/>
    </location>
</feature>
<dbReference type="EMBL" id="JARIHO010000006">
    <property type="protein sequence ID" value="KAJ7359923.1"/>
    <property type="molecule type" value="Genomic_DNA"/>
</dbReference>
<dbReference type="AlphaFoldDB" id="A0AAD7F0L9"/>
<comment type="caution">
    <text evidence="2">The sequence shown here is derived from an EMBL/GenBank/DDBJ whole genome shotgun (WGS) entry which is preliminary data.</text>
</comment>
<name>A0AAD7F0L9_9AGAR</name>
<reference evidence="2" key="1">
    <citation type="submission" date="2023-03" db="EMBL/GenBank/DDBJ databases">
        <title>Massive genome expansion in bonnet fungi (Mycena s.s.) driven by repeated elements and novel gene families across ecological guilds.</title>
        <authorList>
            <consortium name="Lawrence Berkeley National Laboratory"/>
            <person name="Harder C.B."/>
            <person name="Miyauchi S."/>
            <person name="Viragh M."/>
            <person name="Kuo A."/>
            <person name="Thoen E."/>
            <person name="Andreopoulos B."/>
            <person name="Lu D."/>
            <person name="Skrede I."/>
            <person name="Drula E."/>
            <person name="Henrissat B."/>
            <person name="Morin E."/>
            <person name="Kohler A."/>
            <person name="Barry K."/>
            <person name="LaButti K."/>
            <person name="Morin E."/>
            <person name="Salamov A."/>
            <person name="Lipzen A."/>
            <person name="Mereny Z."/>
            <person name="Hegedus B."/>
            <person name="Baldrian P."/>
            <person name="Stursova M."/>
            <person name="Weitz H."/>
            <person name="Taylor A."/>
            <person name="Grigoriev I.V."/>
            <person name="Nagy L.G."/>
            <person name="Martin F."/>
            <person name="Kauserud H."/>
        </authorList>
    </citation>
    <scope>NUCLEOTIDE SEQUENCE</scope>
    <source>
        <strain evidence="2">CBHHK002</strain>
    </source>
</reference>
<dbReference type="Proteomes" id="UP001218218">
    <property type="component" value="Unassembled WGS sequence"/>
</dbReference>
<gene>
    <name evidence="2" type="ORF">DFH08DRAFT_418239</name>
</gene>
<evidence type="ECO:0000313" key="2">
    <source>
        <dbReference type="EMBL" id="KAJ7359923.1"/>
    </source>
</evidence>
<feature type="compositionally biased region" description="Low complexity" evidence="1">
    <location>
        <begin position="68"/>
        <end position="98"/>
    </location>
</feature>
<evidence type="ECO:0000256" key="1">
    <source>
        <dbReference type="SAM" id="MobiDB-lite"/>
    </source>
</evidence>
<sequence>MPPIFHGKDPDRRSVKPPIPDRAWEDPIALPGDIPESVYHPIHGNVYSAVAPASLANPLPLPKEPKAPAKLSKPGKAPAKPAKPAKAPAKTAKATTKSKAAKSKSDMSDNTRLTTFFPSLKAPKPRIPRVPGSVQGISSHLESLGIPKFPDLDENDIDHSHYLLPRYLFPQIDDSNLSEEEAFEKMGLELVGIEYDPRSLILDLKTCFLEIESLLHASPQIFRMDFSHDDWIQVTRVPAKERGFKVVIALQLKTHTIAWLSMDNLTYVHWLSQEDMALTRPNRVPDVVLDHWRWSEFVVRWLKKQDNNPKKTLDRKSFAEVLSMPGHHPMRGVGRYSSDEIAHQSGVPLWTLWRDIRLNPQLLCAVFETFFLFTFERYCAVPDFLKESDELNRLCGDDDSDTDSSHLIITTLEKVLRYERYLSVHKQLWSTMSARKKRLVLRYNRLSIRSHRVGNNSPMKKAPWTFDLAELAPAVLLFGHLGPSIVKDWPQLFEREASQATTAKMRTLFKKLPPHLTEAQRLSLKPIVDLTDDELSFLTTTFGSKNPIISYLEKREAPFAHYKPVASSSRTVHVPMVIDDDDAMSVDFVYDTDFLGDLPLLTDTDDDENMMEVEQDPAAAAIEGVETVKGFVEVNPRLEKESDDDGDGKFNLIISFFLSKLIIFCRILGRRPSLNADS</sequence>
<feature type="compositionally biased region" description="Basic and acidic residues" evidence="1">
    <location>
        <begin position="1"/>
        <end position="14"/>
    </location>
</feature>
<feature type="region of interest" description="Disordered" evidence="1">
    <location>
        <begin position="55"/>
        <end position="109"/>
    </location>
</feature>
<proteinExistence type="predicted"/>
<organism evidence="2 3">
    <name type="scientific">Mycena albidolilacea</name>
    <dbReference type="NCBI Taxonomy" id="1033008"/>
    <lineage>
        <taxon>Eukaryota</taxon>
        <taxon>Fungi</taxon>
        <taxon>Dikarya</taxon>
        <taxon>Basidiomycota</taxon>
        <taxon>Agaricomycotina</taxon>
        <taxon>Agaricomycetes</taxon>
        <taxon>Agaricomycetidae</taxon>
        <taxon>Agaricales</taxon>
        <taxon>Marasmiineae</taxon>
        <taxon>Mycenaceae</taxon>
        <taxon>Mycena</taxon>
    </lineage>
</organism>
<keyword evidence="3" id="KW-1185">Reference proteome</keyword>
<accession>A0AAD7F0L9</accession>
<evidence type="ECO:0000313" key="3">
    <source>
        <dbReference type="Proteomes" id="UP001218218"/>
    </source>
</evidence>